<feature type="compositionally biased region" description="Polar residues" evidence="1">
    <location>
        <begin position="193"/>
        <end position="213"/>
    </location>
</feature>
<protein>
    <submittedName>
        <fullName evidence="2">Uncharacterized protein</fullName>
    </submittedName>
</protein>
<proteinExistence type="predicted"/>
<name>A0A0L9UZX5_PHAAN</name>
<evidence type="ECO:0000256" key="1">
    <source>
        <dbReference type="SAM" id="MobiDB-lite"/>
    </source>
</evidence>
<sequence>MARSDLHNRFSIHRISITDFYQHKKQHEPTFVGCSKGLWVGISLHWPALDELLYLSGLCVTTNGQPLCENGRPPLFAIVDNLCVCDNGRGNCWVLPKNFRFEGKVVWWVLLESFRFEGKAVCWVLLERGNAEKRKAKAEWGLLFYPSFVHRIRFTEFIPIFSTLELGLAKRTSSPIPSTLNLGSWSSKEENQSGEASSKAQNGSRPRNNRSGG</sequence>
<feature type="region of interest" description="Disordered" evidence="1">
    <location>
        <begin position="173"/>
        <end position="213"/>
    </location>
</feature>
<dbReference type="Proteomes" id="UP000053144">
    <property type="component" value="Chromosome 7"/>
</dbReference>
<dbReference type="EMBL" id="CM003377">
    <property type="protein sequence ID" value="KOM48256.1"/>
    <property type="molecule type" value="Genomic_DNA"/>
</dbReference>
<reference evidence="3" key="1">
    <citation type="journal article" date="2015" name="Proc. Natl. Acad. Sci. U.S.A.">
        <title>Genome sequencing of adzuki bean (Vigna angularis) provides insight into high starch and low fat accumulation and domestication.</title>
        <authorList>
            <person name="Yang K."/>
            <person name="Tian Z."/>
            <person name="Chen C."/>
            <person name="Luo L."/>
            <person name="Zhao B."/>
            <person name="Wang Z."/>
            <person name="Yu L."/>
            <person name="Li Y."/>
            <person name="Sun Y."/>
            <person name="Li W."/>
            <person name="Chen Y."/>
            <person name="Li Y."/>
            <person name="Zhang Y."/>
            <person name="Ai D."/>
            <person name="Zhao J."/>
            <person name="Shang C."/>
            <person name="Ma Y."/>
            <person name="Wu B."/>
            <person name="Wang M."/>
            <person name="Gao L."/>
            <person name="Sun D."/>
            <person name="Zhang P."/>
            <person name="Guo F."/>
            <person name="Wang W."/>
            <person name="Li Y."/>
            <person name="Wang J."/>
            <person name="Varshney R.K."/>
            <person name="Wang J."/>
            <person name="Ling H.Q."/>
            <person name="Wan P."/>
        </authorList>
    </citation>
    <scope>NUCLEOTIDE SEQUENCE</scope>
    <source>
        <strain evidence="3">cv. Jingnong 6</strain>
    </source>
</reference>
<accession>A0A0L9UZX5</accession>
<evidence type="ECO:0000313" key="2">
    <source>
        <dbReference type="EMBL" id="KOM48256.1"/>
    </source>
</evidence>
<feature type="compositionally biased region" description="Polar residues" evidence="1">
    <location>
        <begin position="173"/>
        <end position="186"/>
    </location>
</feature>
<dbReference type="AlphaFoldDB" id="A0A0L9UZX5"/>
<gene>
    <name evidence="2" type="ORF">LR48_Vigan07g196000</name>
</gene>
<dbReference type="Gramene" id="KOM48256">
    <property type="protein sequence ID" value="KOM48256"/>
    <property type="gene ID" value="LR48_Vigan07g196000"/>
</dbReference>
<evidence type="ECO:0000313" key="3">
    <source>
        <dbReference type="Proteomes" id="UP000053144"/>
    </source>
</evidence>
<organism evidence="2 3">
    <name type="scientific">Phaseolus angularis</name>
    <name type="common">Azuki bean</name>
    <name type="synonym">Vigna angularis</name>
    <dbReference type="NCBI Taxonomy" id="3914"/>
    <lineage>
        <taxon>Eukaryota</taxon>
        <taxon>Viridiplantae</taxon>
        <taxon>Streptophyta</taxon>
        <taxon>Embryophyta</taxon>
        <taxon>Tracheophyta</taxon>
        <taxon>Spermatophyta</taxon>
        <taxon>Magnoliopsida</taxon>
        <taxon>eudicotyledons</taxon>
        <taxon>Gunneridae</taxon>
        <taxon>Pentapetalae</taxon>
        <taxon>rosids</taxon>
        <taxon>fabids</taxon>
        <taxon>Fabales</taxon>
        <taxon>Fabaceae</taxon>
        <taxon>Papilionoideae</taxon>
        <taxon>50 kb inversion clade</taxon>
        <taxon>NPAAA clade</taxon>
        <taxon>indigoferoid/millettioid clade</taxon>
        <taxon>Phaseoleae</taxon>
        <taxon>Vigna</taxon>
    </lineage>
</organism>